<sequence>MTNKEKEEFDNLLDKIERRCNMLVGSATKQLKESAKAMEQASRLLSGIKYGGN</sequence>
<name>A0A5J4SC34_9ZZZZ</name>
<dbReference type="AlphaFoldDB" id="A0A5J4SC34"/>
<evidence type="ECO:0000313" key="1">
    <source>
        <dbReference type="EMBL" id="KAA6342900.1"/>
    </source>
</evidence>
<accession>A0A5J4SC34</accession>
<comment type="caution">
    <text evidence="1">The sequence shown here is derived from an EMBL/GenBank/DDBJ whole genome shotgun (WGS) entry which is preliminary data.</text>
</comment>
<reference evidence="1" key="1">
    <citation type="submission" date="2019-03" db="EMBL/GenBank/DDBJ databases">
        <title>Single cell metagenomics reveals metabolic interactions within the superorganism composed of flagellate Streblomastix strix and complex community of Bacteroidetes bacteria on its surface.</title>
        <authorList>
            <person name="Treitli S.C."/>
            <person name="Kolisko M."/>
            <person name="Husnik F."/>
            <person name="Keeling P."/>
            <person name="Hampl V."/>
        </authorList>
    </citation>
    <scope>NUCLEOTIDE SEQUENCE</scope>
    <source>
        <strain evidence="1">STM</strain>
    </source>
</reference>
<organism evidence="1">
    <name type="scientific">termite gut metagenome</name>
    <dbReference type="NCBI Taxonomy" id="433724"/>
    <lineage>
        <taxon>unclassified sequences</taxon>
        <taxon>metagenomes</taxon>
        <taxon>organismal metagenomes</taxon>
    </lineage>
</organism>
<protein>
    <submittedName>
        <fullName evidence="1">Uncharacterized protein</fullName>
    </submittedName>
</protein>
<proteinExistence type="predicted"/>
<dbReference type="EMBL" id="SNRY01000299">
    <property type="protein sequence ID" value="KAA6342900.1"/>
    <property type="molecule type" value="Genomic_DNA"/>
</dbReference>
<gene>
    <name evidence="1" type="ORF">EZS27_009360</name>
</gene>